<protein>
    <submittedName>
        <fullName evidence="2">Uncharacterized protein</fullName>
    </submittedName>
</protein>
<sequence>MERRGLRRRSYGGVGGGRSRTGRKIPIDLLCCRVGTRCIVGRLSMRLSEGIRGIDEWVFTGGERVGVQARTILGLW</sequence>
<dbReference type="EMBL" id="JAHXZJ010001492">
    <property type="protein sequence ID" value="KAH0552335.1"/>
    <property type="molecule type" value="Genomic_DNA"/>
</dbReference>
<feature type="compositionally biased region" description="Basic residues" evidence="1">
    <location>
        <begin position="1"/>
        <end position="10"/>
    </location>
</feature>
<dbReference type="AlphaFoldDB" id="A0AAV7IJN5"/>
<dbReference type="Proteomes" id="UP000826195">
    <property type="component" value="Unassembled WGS sequence"/>
</dbReference>
<name>A0AAV7IJN5_COTGL</name>
<feature type="region of interest" description="Disordered" evidence="1">
    <location>
        <begin position="1"/>
        <end position="22"/>
    </location>
</feature>
<accession>A0AAV7IJN5</accession>
<comment type="caution">
    <text evidence="2">The sequence shown here is derived from an EMBL/GenBank/DDBJ whole genome shotgun (WGS) entry which is preliminary data.</text>
</comment>
<evidence type="ECO:0000313" key="2">
    <source>
        <dbReference type="EMBL" id="KAH0552335.1"/>
    </source>
</evidence>
<evidence type="ECO:0000313" key="3">
    <source>
        <dbReference type="Proteomes" id="UP000826195"/>
    </source>
</evidence>
<keyword evidence="3" id="KW-1185">Reference proteome</keyword>
<reference evidence="2 3" key="1">
    <citation type="journal article" date="2021" name="J. Hered.">
        <title>A chromosome-level genome assembly of the parasitoid wasp, Cotesia glomerata (Hymenoptera: Braconidae).</title>
        <authorList>
            <person name="Pinto B.J."/>
            <person name="Weis J.J."/>
            <person name="Gamble T."/>
            <person name="Ode P.J."/>
            <person name="Paul R."/>
            <person name="Zaspel J.M."/>
        </authorList>
    </citation>
    <scope>NUCLEOTIDE SEQUENCE [LARGE SCALE GENOMIC DNA]</scope>
    <source>
        <strain evidence="2">CgM1</strain>
    </source>
</reference>
<organism evidence="2 3">
    <name type="scientific">Cotesia glomerata</name>
    <name type="common">Lepidopteran parasitic wasp</name>
    <name type="synonym">Apanteles glomeratus</name>
    <dbReference type="NCBI Taxonomy" id="32391"/>
    <lineage>
        <taxon>Eukaryota</taxon>
        <taxon>Metazoa</taxon>
        <taxon>Ecdysozoa</taxon>
        <taxon>Arthropoda</taxon>
        <taxon>Hexapoda</taxon>
        <taxon>Insecta</taxon>
        <taxon>Pterygota</taxon>
        <taxon>Neoptera</taxon>
        <taxon>Endopterygota</taxon>
        <taxon>Hymenoptera</taxon>
        <taxon>Apocrita</taxon>
        <taxon>Ichneumonoidea</taxon>
        <taxon>Braconidae</taxon>
        <taxon>Microgastrinae</taxon>
        <taxon>Cotesia</taxon>
    </lineage>
</organism>
<proteinExistence type="predicted"/>
<gene>
    <name evidence="2" type="ORF">KQX54_008810</name>
</gene>
<evidence type="ECO:0000256" key="1">
    <source>
        <dbReference type="SAM" id="MobiDB-lite"/>
    </source>
</evidence>